<dbReference type="Proteomes" id="UP000797356">
    <property type="component" value="Chromosome 15"/>
</dbReference>
<sequence length="285" mass="32505">MTRNQMQHQKVFLRNNADEKDQQQPQQQIRGFTNFTTPPTLSFSPILSNSCASTNPMPVKRLARVSHAMKPYTRPPSEDILSLKEHQLLQNLLTQRAPCNLLFFGLKAQFLDLAMLNTEGTTVFLEDDHEKLRTPKLKGMRVYLVRYHDKASEAYELLKHARTNPACTSQEGLLHKLHCKLALTGLPEIVCKRKWDVVVVDGPRGDQPEAPGRMGAIYTAAMIARAGKTTDVLVHDIDRMIEKWYSWEFLCHENLVSSKGNLWHFRIKGNSSSARFCPEVVPQIQ</sequence>
<protein>
    <submittedName>
        <fullName evidence="5">Putative Glucuronoxylan 4-O-methyltransferase 2</fullName>
    </submittedName>
</protein>
<keyword evidence="4" id="KW-0472">Membrane</keyword>
<evidence type="ECO:0000313" key="5">
    <source>
        <dbReference type="EMBL" id="KAG1370121.1"/>
    </source>
</evidence>
<keyword evidence="3" id="KW-1133">Transmembrane helix</keyword>
<dbReference type="GO" id="GO:0000139">
    <property type="term" value="C:Golgi membrane"/>
    <property type="evidence" value="ECO:0007669"/>
    <property type="project" value="UniProtKB-SubCell"/>
</dbReference>
<dbReference type="AlphaFoldDB" id="A0A8K0NDH3"/>
<dbReference type="GO" id="GO:0045492">
    <property type="term" value="P:xylan biosynthetic process"/>
    <property type="evidence" value="ECO:0007669"/>
    <property type="project" value="InterPro"/>
</dbReference>
<dbReference type="InterPro" id="IPR006514">
    <property type="entry name" value="IRX15/GXM/AGM"/>
</dbReference>
<name>A0A8K0NDH3_COCNU</name>
<dbReference type="OrthoDB" id="1896682at2759"/>
<reference evidence="5" key="2">
    <citation type="submission" date="2019-07" db="EMBL/GenBank/DDBJ databases">
        <authorList>
            <person name="Yang Y."/>
            <person name="Bocs S."/>
            <person name="Baudouin L."/>
        </authorList>
    </citation>
    <scope>NUCLEOTIDE SEQUENCE</scope>
    <source>
        <tissue evidence="5">Spear leaf of Hainan Tall coconut</tissue>
    </source>
</reference>
<evidence type="ECO:0000256" key="4">
    <source>
        <dbReference type="ARBA" id="ARBA00023136"/>
    </source>
</evidence>
<accession>A0A8K0NDH3</accession>
<evidence type="ECO:0000256" key="3">
    <source>
        <dbReference type="ARBA" id="ARBA00022989"/>
    </source>
</evidence>
<organism evidence="5 6">
    <name type="scientific">Cocos nucifera</name>
    <name type="common">Coconut palm</name>
    <dbReference type="NCBI Taxonomy" id="13894"/>
    <lineage>
        <taxon>Eukaryota</taxon>
        <taxon>Viridiplantae</taxon>
        <taxon>Streptophyta</taxon>
        <taxon>Embryophyta</taxon>
        <taxon>Tracheophyta</taxon>
        <taxon>Spermatophyta</taxon>
        <taxon>Magnoliopsida</taxon>
        <taxon>Liliopsida</taxon>
        <taxon>Arecaceae</taxon>
        <taxon>Arecoideae</taxon>
        <taxon>Cocoseae</taxon>
        <taxon>Attaleinae</taxon>
        <taxon>Cocos</taxon>
    </lineage>
</organism>
<gene>
    <name evidence="5" type="ORF">COCNU_15G004870</name>
</gene>
<keyword evidence="6" id="KW-1185">Reference proteome</keyword>
<keyword evidence="2" id="KW-0812">Transmembrane</keyword>
<comment type="caution">
    <text evidence="5">The sequence shown here is derived from an EMBL/GenBank/DDBJ whole genome shotgun (WGS) entry which is preliminary data.</text>
</comment>
<evidence type="ECO:0000313" key="6">
    <source>
        <dbReference type="Proteomes" id="UP000797356"/>
    </source>
</evidence>
<dbReference type="EMBL" id="CM017886">
    <property type="protein sequence ID" value="KAG1370121.1"/>
    <property type="molecule type" value="Genomic_DNA"/>
</dbReference>
<dbReference type="Pfam" id="PF21729">
    <property type="entry name" value="IRX15_IRX15L_GXM"/>
    <property type="match status" value="1"/>
</dbReference>
<evidence type="ECO:0000256" key="2">
    <source>
        <dbReference type="ARBA" id="ARBA00022692"/>
    </source>
</evidence>
<comment type="subcellular location">
    <subcellularLocation>
        <location evidence="1">Golgi apparatus membrane</location>
        <topology evidence="1">Single-pass membrane protein</topology>
    </subcellularLocation>
</comment>
<dbReference type="PANTHER" id="PTHR31444">
    <property type="entry name" value="OS11G0490100 PROTEIN"/>
    <property type="match status" value="1"/>
</dbReference>
<dbReference type="NCBIfam" id="TIGR01627">
    <property type="entry name" value="A_thal_3515"/>
    <property type="match status" value="1"/>
</dbReference>
<proteinExistence type="predicted"/>
<reference evidence="5" key="1">
    <citation type="journal article" date="2017" name="Gigascience">
        <title>The genome draft of coconut (Cocos nucifera).</title>
        <authorList>
            <person name="Xiao Y."/>
            <person name="Xu P."/>
            <person name="Fan H."/>
            <person name="Baudouin L."/>
            <person name="Xia W."/>
            <person name="Bocs S."/>
            <person name="Xu J."/>
            <person name="Li Q."/>
            <person name="Guo A."/>
            <person name="Zhou L."/>
            <person name="Li J."/>
            <person name="Wu Y."/>
            <person name="Ma Z."/>
            <person name="Armero A."/>
            <person name="Issali A.E."/>
            <person name="Liu N."/>
            <person name="Peng M."/>
            <person name="Yang Y."/>
        </authorList>
    </citation>
    <scope>NUCLEOTIDE SEQUENCE</scope>
    <source>
        <tissue evidence="5">Spear leaf of Hainan Tall coconut</tissue>
    </source>
</reference>
<evidence type="ECO:0000256" key="1">
    <source>
        <dbReference type="ARBA" id="ARBA00004194"/>
    </source>
</evidence>